<dbReference type="Gene3D" id="2.160.20.10">
    <property type="entry name" value="Single-stranded right-handed beta-helix, Pectin lyase-like"/>
    <property type="match status" value="1"/>
</dbReference>
<dbReference type="InterPro" id="IPR011050">
    <property type="entry name" value="Pectin_lyase_fold/virulence"/>
</dbReference>
<comment type="caution">
    <text evidence="1">The sequence shown here is derived from an EMBL/GenBank/DDBJ whole genome shotgun (WGS) entry which is preliminary data.</text>
</comment>
<evidence type="ECO:0000313" key="1">
    <source>
        <dbReference type="EMBL" id="KKL06846.1"/>
    </source>
</evidence>
<dbReference type="InterPro" id="IPR012334">
    <property type="entry name" value="Pectin_lyas_fold"/>
</dbReference>
<dbReference type="SUPFAM" id="SSF51126">
    <property type="entry name" value="Pectin lyase-like"/>
    <property type="match status" value="1"/>
</dbReference>
<reference evidence="1" key="1">
    <citation type="journal article" date="2015" name="Nature">
        <title>Complex archaea that bridge the gap between prokaryotes and eukaryotes.</title>
        <authorList>
            <person name="Spang A."/>
            <person name="Saw J.H."/>
            <person name="Jorgensen S.L."/>
            <person name="Zaremba-Niedzwiedzka K."/>
            <person name="Martijn J."/>
            <person name="Lind A.E."/>
            <person name="van Eijk R."/>
            <person name="Schleper C."/>
            <person name="Guy L."/>
            <person name="Ettema T.J."/>
        </authorList>
    </citation>
    <scope>NUCLEOTIDE SEQUENCE</scope>
</reference>
<feature type="non-terminal residue" evidence="1">
    <location>
        <position position="176"/>
    </location>
</feature>
<proteinExistence type="predicted"/>
<name>A0A0F9CMH0_9ZZZZ</name>
<organism evidence="1">
    <name type="scientific">marine sediment metagenome</name>
    <dbReference type="NCBI Taxonomy" id="412755"/>
    <lineage>
        <taxon>unclassified sequences</taxon>
        <taxon>metagenomes</taxon>
        <taxon>ecological metagenomes</taxon>
    </lineage>
</organism>
<protein>
    <recommendedName>
        <fullName evidence="2">Right handed beta helix domain-containing protein</fullName>
    </recommendedName>
</protein>
<accession>A0A0F9CMH0</accession>
<dbReference type="AlphaFoldDB" id="A0A0F9CMH0"/>
<evidence type="ECO:0008006" key="2">
    <source>
        <dbReference type="Google" id="ProtNLM"/>
    </source>
</evidence>
<gene>
    <name evidence="1" type="ORF">LCGC14_2591960</name>
</gene>
<dbReference type="EMBL" id="LAZR01043531">
    <property type="protein sequence ID" value="KKL06846.1"/>
    <property type="molecule type" value="Genomic_DNA"/>
</dbReference>
<sequence>MIDTDVCTITSNTCVSNESNTANPQAGLYLDASCSENAILSNFLHSNINTGAGDGYGIYIGNANCENNVVRSNHISSNDINWKDIGTNTQIEYICSTVQDIQDAIDSIAAKSGTVILINKTYTLTGTINLNGGGLYTIRGEGEGSEIVCGGDRSAFYITSAKEGTTLSRFKIDATD</sequence>